<sequence length="79" mass="9175">MPGAEETLARQTTKWAPRWERNISYFIPRAERTIQRIEPPIARAVQKIDDKLPLERMAKGMERRIQNGIARFGPKDKSG</sequence>
<name>A0ABR0SLH2_9HYPO</name>
<keyword evidence="2" id="KW-1185">Reference proteome</keyword>
<proteinExistence type="predicted"/>
<gene>
    <name evidence="1" type="ORF">PT974_06394</name>
</gene>
<protein>
    <submittedName>
        <fullName evidence="1">Uncharacterized protein</fullName>
    </submittedName>
</protein>
<dbReference type="EMBL" id="JAVFKD010000012">
    <property type="protein sequence ID" value="KAK5992969.1"/>
    <property type="molecule type" value="Genomic_DNA"/>
</dbReference>
<dbReference type="Proteomes" id="UP001338125">
    <property type="component" value="Unassembled WGS sequence"/>
</dbReference>
<evidence type="ECO:0000313" key="2">
    <source>
        <dbReference type="Proteomes" id="UP001338125"/>
    </source>
</evidence>
<evidence type="ECO:0000313" key="1">
    <source>
        <dbReference type="EMBL" id="KAK5992969.1"/>
    </source>
</evidence>
<organism evidence="1 2">
    <name type="scientific">Cladobotryum mycophilum</name>
    <dbReference type="NCBI Taxonomy" id="491253"/>
    <lineage>
        <taxon>Eukaryota</taxon>
        <taxon>Fungi</taxon>
        <taxon>Dikarya</taxon>
        <taxon>Ascomycota</taxon>
        <taxon>Pezizomycotina</taxon>
        <taxon>Sordariomycetes</taxon>
        <taxon>Hypocreomycetidae</taxon>
        <taxon>Hypocreales</taxon>
        <taxon>Hypocreaceae</taxon>
        <taxon>Cladobotryum</taxon>
    </lineage>
</organism>
<comment type="caution">
    <text evidence="1">The sequence shown here is derived from an EMBL/GenBank/DDBJ whole genome shotgun (WGS) entry which is preliminary data.</text>
</comment>
<reference evidence="1 2" key="1">
    <citation type="submission" date="2024-01" db="EMBL/GenBank/DDBJ databases">
        <title>Complete genome of Cladobotryum mycophilum ATHUM6906.</title>
        <authorList>
            <person name="Christinaki A.C."/>
            <person name="Myridakis A.I."/>
            <person name="Kouvelis V.N."/>
        </authorList>
    </citation>
    <scope>NUCLEOTIDE SEQUENCE [LARGE SCALE GENOMIC DNA]</scope>
    <source>
        <strain evidence="1 2">ATHUM6906</strain>
    </source>
</reference>
<accession>A0ABR0SLH2</accession>